<sequence>MKKAILMLCIASLFSLFATAQNINDSILHKRWDAKWILADPAAPHQYGVYHFRKTVRLDNVPPHFIVHVSADNRYKLYVNGTMVSLGPARADLFHWNFETVDIAPYLKKGNNVLASVVWNFGEWRQEAQITLQTAFIMQGNTATEAIVNTDASWKCAKDTAYNPLPVDIHYAYYVAGPGERVDFNAYPQRWEQPDFNDESWKQASPVFNGLPKGVFDYTYGWMLVPRSIPQVELTPQRLQSVRTVSGTTIPPAFPATKQAFTVPANTQVSILLDQGFETNAYPVLQFSGGKGATITIGYTEALYKKEGDKVIYQKGNRNEVAGKAFVGVFDEVTADGKNNQTFTALSWRTFRYVQLTIQTSAAPLTINDFYGIYTGYPFQYNATFDAGDTLLNTILEVGWRTARDCAVETYMDCPYYEQLQYVGDTRIQALVSLYNSGDDRLMRNAIKQIHDSRLAEGITLSRYPSYTPQEIPPFSLWWIGMVHDYWMYRDDTAFVKQFLPGVRDVLTFFSRYQGGDGSLQHAPYWEFTDWSEGNGWQNGMPPLGSDGASAVLDFQLLWAYQLAAQLEEQLGMQEYAQLYKQKAVQLTQTINTKYWDEGRGLYADTKEHNFFSQHANTLAVLTGTVDEKKAANIANKLLNDTSLTQATVYFKYYVNRALVKAGLGDLYLDQLGLWKDNLAYGMTTWAEMSDINASRSDCHAWGASPNIELFRTVLGIDSDMPGFNHIAITPHLGKLKNASGSMPHPKGMIAVSYQLNNGNWQASIELPAGTDGTLHFRGKTFALKAGKNVLSGRE</sequence>
<gene>
    <name evidence="5" type="ORF">FC093_19875</name>
</gene>
<dbReference type="Proteomes" id="UP000305848">
    <property type="component" value="Unassembled WGS sequence"/>
</dbReference>
<protein>
    <submittedName>
        <fullName evidence="5">Alpha-rhamnosidase</fullName>
    </submittedName>
</protein>
<dbReference type="InterPro" id="IPR012341">
    <property type="entry name" value="6hp_glycosidase-like_sf"/>
</dbReference>
<evidence type="ECO:0000259" key="2">
    <source>
        <dbReference type="Pfam" id="PF08531"/>
    </source>
</evidence>
<dbReference type="InterPro" id="IPR013737">
    <property type="entry name" value="Bac_rhamnosid_N"/>
</dbReference>
<dbReference type="InterPro" id="IPR035396">
    <property type="entry name" value="Bac_rhamnosid6H"/>
</dbReference>
<dbReference type="Pfam" id="PF17390">
    <property type="entry name" value="Bac_rhamnosid_C"/>
    <property type="match status" value="1"/>
</dbReference>
<feature type="signal peptide" evidence="1">
    <location>
        <begin position="1"/>
        <end position="20"/>
    </location>
</feature>
<dbReference type="InterPro" id="IPR008928">
    <property type="entry name" value="6-hairpin_glycosidase_sf"/>
</dbReference>
<keyword evidence="1" id="KW-0732">Signal</keyword>
<dbReference type="SUPFAM" id="SSF48208">
    <property type="entry name" value="Six-hairpin glycosidases"/>
    <property type="match status" value="1"/>
</dbReference>
<dbReference type="EMBL" id="SZQL01000020">
    <property type="protein sequence ID" value="TKK65579.1"/>
    <property type="molecule type" value="Genomic_DNA"/>
</dbReference>
<dbReference type="SUPFAM" id="SSF49785">
    <property type="entry name" value="Galactose-binding domain-like"/>
    <property type="match status" value="1"/>
</dbReference>
<dbReference type="InterPro" id="IPR008979">
    <property type="entry name" value="Galactose-bd-like_sf"/>
</dbReference>
<dbReference type="PANTHER" id="PTHR34987">
    <property type="entry name" value="C, PUTATIVE (AFU_ORTHOLOGUE AFUA_3G02880)-RELATED"/>
    <property type="match status" value="1"/>
</dbReference>
<name>A0A4U3KUV1_9BACT</name>
<feature type="domain" description="Alpha-L-rhamnosidase C-terminal" evidence="4">
    <location>
        <begin position="716"/>
        <end position="783"/>
    </location>
</feature>
<dbReference type="Pfam" id="PF17389">
    <property type="entry name" value="Bac_rhamnosid6H"/>
    <property type="match status" value="1"/>
</dbReference>
<dbReference type="GO" id="GO:0005975">
    <property type="term" value="P:carbohydrate metabolic process"/>
    <property type="evidence" value="ECO:0007669"/>
    <property type="project" value="InterPro"/>
</dbReference>
<evidence type="ECO:0000259" key="3">
    <source>
        <dbReference type="Pfam" id="PF17389"/>
    </source>
</evidence>
<dbReference type="Gene3D" id="2.60.120.260">
    <property type="entry name" value="Galactose-binding domain-like"/>
    <property type="match status" value="2"/>
</dbReference>
<dbReference type="Pfam" id="PF08531">
    <property type="entry name" value="Bac_rhamnosid_N"/>
    <property type="match status" value="1"/>
</dbReference>
<dbReference type="OrthoDB" id="9815108at2"/>
<dbReference type="PANTHER" id="PTHR34987:SF2">
    <property type="entry name" value="B, PUTATIVE (AFU_ORTHOLOGUE AFUA_7G05040)-RELATED"/>
    <property type="match status" value="1"/>
</dbReference>
<feature type="chain" id="PRO_5020315154" evidence="1">
    <location>
        <begin position="21"/>
        <end position="795"/>
    </location>
</feature>
<evidence type="ECO:0000256" key="1">
    <source>
        <dbReference type="SAM" id="SignalP"/>
    </source>
</evidence>
<accession>A0A4U3KUV1</accession>
<organism evidence="5 6">
    <name type="scientific">Ilyomonas limi</name>
    <dbReference type="NCBI Taxonomy" id="2575867"/>
    <lineage>
        <taxon>Bacteria</taxon>
        <taxon>Pseudomonadati</taxon>
        <taxon>Bacteroidota</taxon>
        <taxon>Chitinophagia</taxon>
        <taxon>Chitinophagales</taxon>
        <taxon>Chitinophagaceae</taxon>
        <taxon>Ilyomonas</taxon>
    </lineage>
</organism>
<dbReference type="AlphaFoldDB" id="A0A4U3KUV1"/>
<dbReference type="Gene3D" id="2.60.420.10">
    <property type="entry name" value="Maltose phosphorylase, domain 3"/>
    <property type="match status" value="1"/>
</dbReference>
<evidence type="ECO:0000259" key="4">
    <source>
        <dbReference type="Pfam" id="PF17390"/>
    </source>
</evidence>
<dbReference type="Gene3D" id="1.50.10.10">
    <property type="match status" value="1"/>
</dbReference>
<evidence type="ECO:0000313" key="6">
    <source>
        <dbReference type="Proteomes" id="UP000305848"/>
    </source>
</evidence>
<comment type="caution">
    <text evidence="5">The sequence shown here is derived from an EMBL/GenBank/DDBJ whole genome shotgun (WGS) entry which is preliminary data.</text>
</comment>
<proteinExistence type="predicted"/>
<feature type="domain" description="Bacterial alpha-L-rhamnosidase N-terminal" evidence="2">
    <location>
        <begin position="67"/>
        <end position="206"/>
    </location>
</feature>
<reference evidence="5 6" key="1">
    <citation type="submission" date="2019-05" db="EMBL/GenBank/DDBJ databases">
        <title>Panacibacter sp. strain 17mud1-8 Genome sequencing and assembly.</title>
        <authorList>
            <person name="Chhetri G."/>
        </authorList>
    </citation>
    <scope>NUCLEOTIDE SEQUENCE [LARGE SCALE GENOMIC DNA]</scope>
    <source>
        <strain evidence="5 6">17mud1-8</strain>
    </source>
</reference>
<dbReference type="RefSeq" id="WP_137263570.1">
    <property type="nucleotide sequence ID" value="NZ_SZQL01000020.1"/>
</dbReference>
<dbReference type="InterPro" id="IPR035398">
    <property type="entry name" value="Bac_rhamnosid_C"/>
</dbReference>
<feature type="domain" description="Alpha-L-rhamnosidase six-hairpin glycosidase" evidence="3">
    <location>
        <begin position="383"/>
        <end position="708"/>
    </location>
</feature>
<evidence type="ECO:0000313" key="5">
    <source>
        <dbReference type="EMBL" id="TKK65579.1"/>
    </source>
</evidence>
<keyword evidence="6" id="KW-1185">Reference proteome</keyword>